<accession>A0A9R1D687</accession>
<comment type="caution">
    <text evidence="3">The sequence shown here is derived from an EMBL/GenBank/DDBJ whole genome shotgun (WGS) entry which is preliminary data.</text>
</comment>
<organism evidence="3 4">
    <name type="scientific">Natronomonas aquatica</name>
    <dbReference type="NCBI Taxonomy" id="2841590"/>
    <lineage>
        <taxon>Archaea</taxon>
        <taxon>Methanobacteriati</taxon>
        <taxon>Methanobacteriota</taxon>
        <taxon>Stenosarchaea group</taxon>
        <taxon>Halobacteria</taxon>
        <taxon>Halobacteriales</taxon>
        <taxon>Natronomonadaceae</taxon>
        <taxon>Natronomonas</taxon>
    </lineage>
</organism>
<evidence type="ECO:0000313" key="4">
    <source>
        <dbReference type="Proteomes" id="UP001139494"/>
    </source>
</evidence>
<name>A0A9R1D687_9EURY</name>
<keyword evidence="4" id="KW-1185">Reference proteome</keyword>
<feature type="domain" description="Alkyl hydroperoxide reductase subunit C/ Thiol specific antioxidant" evidence="2">
    <location>
        <begin position="18"/>
        <end position="147"/>
    </location>
</feature>
<dbReference type="EMBL" id="JAHLKM010000005">
    <property type="protein sequence ID" value="MCQ4333088.1"/>
    <property type="molecule type" value="Genomic_DNA"/>
</dbReference>
<dbReference type="SUPFAM" id="SSF52833">
    <property type="entry name" value="Thioredoxin-like"/>
    <property type="match status" value="1"/>
</dbReference>
<dbReference type="Proteomes" id="UP001139494">
    <property type="component" value="Unassembled WGS sequence"/>
</dbReference>
<evidence type="ECO:0000313" key="3">
    <source>
        <dbReference type="EMBL" id="MCQ4333088.1"/>
    </source>
</evidence>
<gene>
    <name evidence="3" type="ORF">KM295_06170</name>
</gene>
<dbReference type="InterPro" id="IPR036249">
    <property type="entry name" value="Thioredoxin-like_sf"/>
</dbReference>
<dbReference type="Gene3D" id="3.40.30.10">
    <property type="entry name" value="Glutaredoxin"/>
    <property type="match status" value="1"/>
</dbReference>
<dbReference type="Pfam" id="PF00578">
    <property type="entry name" value="AhpC-TSA"/>
    <property type="match status" value="1"/>
</dbReference>
<sequence>MASFDVPEFPPSDHPTEGEEAPDFTRPLVTEEYWEDVAFSEFAADAGAALLVFYPLNWGGKSLYWWNEIRERGWGGDDLGVVGVGISQPFDHRRFIERQGLEYPLYSDPANGVAQRYDIVHDLDGMAGITEPRPAVFLVDGELTVEYAWVADVWPESPPYDAIESELPRR</sequence>
<feature type="region of interest" description="Disordered" evidence="1">
    <location>
        <begin position="1"/>
        <end position="22"/>
    </location>
</feature>
<reference evidence="3" key="1">
    <citation type="journal article" date="2023" name="Front. Microbiol.">
        <title>Genomic-based phylogenetic and metabolic analyses of the genus Natronomonas, and description of Natronomonas aquatica sp. nov.</title>
        <authorList>
            <person name="Garcia-Roldan A."/>
            <person name="Duran-Viseras A."/>
            <person name="de la Haba R.R."/>
            <person name="Corral P."/>
            <person name="Sanchez-Porro C."/>
            <person name="Ventosa A."/>
        </authorList>
    </citation>
    <scope>NUCLEOTIDE SEQUENCE</scope>
    <source>
        <strain evidence="3">F2-12</strain>
    </source>
</reference>
<dbReference type="GO" id="GO:0016209">
    <property type="term" value="F:antioxidant activity"/>
    <property type="evidence" value="ECO:0007669"/>
    <property type="project" value="InterPro"/>
</dbReference>
<protein>
    <submittedName>
        <fullName evidence="3">Redoxin domain-containing protein</fullName>
    </submittedName>
</protein>
<dbReference type="InterPro" id="IPR000866">
    <property type="entry name" value="AhpC/TSA"/>
</dbReference>
<dbReference type="AlphaFoldDB" id="A0A9R1D687"/>
<proteinExistence type="predicted"/>
<evidence type="ECO:0000256" key="1">
    <source>
        <dbReference type="SAM" id="MobiDB-lite"/>
    </source>
</evidence>
<evidence type="ECO:0000259" key="2">
    <source>
        <dbReference type="Pfam" id="PF00578"/>
    </source>
</evidence>
<dbReference type="GO" id="GO:0016491">
    <property type="term" value="F:oxidoreductase activity"/>
    <property type="evidence" value="ECO:0007669"/>
    <property type="project" value="InterPro"/>
</dbReference>